<proteinExistence type="predicted"/>
<feature type="domain" description="SHIRT" evidence="3">
    <location>
        <begin position="423"/>
        <end position="480"/>
    </location>
</feature>
<feature type="non-terminal residue" evidence="4">
    <location>
        <position position="480"/>
    </location>
</feature>
<comment type="caution">
    <text evidence="4">The sequence shown here is derived from an EMBL/GenBank/DDBJ whole genome shotgun (WGS) entry which is preliminary data.</text>
</comment>
<evidence type="ECO:0000256" key="1">
    <source>
        <dbReference type="ARBA" id="ARBA00022729"/>
    </source>
</evidence>
<dbReference type="NCBIfam" id="TIGR01168">
    <property type="entry name" value="YSIRK_signal"/>
    <property type="match status" value="1"/>
</dbReference>
<dbReference type="STRING" id="87541.AWM71_06685"/>
<gene>
    <name evidence="4" type="ORF">HMPREF3187_01786</name>
</gene>
<dbReference type="Pfam" id="PF13306">
    <property type="entry name" value="LRR_5"/>
    <property type="match status" value="1"/>
</dbReference>
<dbReference type="InterPro" id="IPR005877">
    <property type="entry name" value="YSIRK_signal_dom"/>
</dbReference>
<dbReference type="Gene3D" id="3.80.10.10">
    <property type="entry name" value="Ribonuclease Inhibitor"/>
    <property type="match status" value="1"/>
</dbReference>
<organism evidence="4 5">
    <name type="scientific">Aerococcus christensenii</name>
    <dbReference type="NCBI Taxonomy" id="87541"/>
    <lineage>
        <taxon>Bacteria</taxon>
        <taxon>Bacillati</taxon>
        <taxon>Bacillota</taxon>
        <taxon>Bacilli</taxon>
        <taxon>Lactobacillales</taxon>
        <taxon>Aerococcaceae</taxon>
        <taxon>Aerococcus</taxon>
    </lineage>
</organism>
<dbReference type="Pfam" id="PF18655">
    <property type="entry name" value="SHIRT"/>
    <property type="match status" value="1"/>
</dbReference>
<dbReference type="InterPro" id="IPR026906">
    <property type="entry name" value="LRR_5"/>
</dbReference>
<dbReference type="Pfam" id="PF04650">
    <property type="entry name" value="YSIRK_signal"/>
    <property type="match status" value="1"/>
</dbReference>
<sequence length="480" mass="52593">MGISKNNVRCKLEKEAKYVPHFAIRKVKMGTVSVLLATSLYVMASHEVAQASSTNPTTVKEMVNNQIDKQRQANEKSDEMVKPSEKVGGRQTLSVNSIKSEQVASLGSNATHVKERITQGSAQSVQEAQSIVDSHQKEAVVWTKEDFLLDETGTKILERRPTDGEIPQGLTEQGKEKLKKSGGHLVIPEGITEIDGQAFCYYKKVPNIQITSVTFPSTLKKIGFGAFTGNAISGEVIIPEGVDTIDHLAFRDNKISKLVLPKSLKVLGLQSFGWNQITDIEADCDLTKVETKNYGKSNISDDPRDSSPLAAQTLPDIVLVPDSKQVDKIQEKIVNRPFMRMTGSSQNQADHLEVFNGDNGDAFYVNAMGTAGKNKGEFIFNKGTQGKIWSVLTVNGYKTQKVDGTIVGNMLGHGRFNLKIAGKHNVTYAFQPTKESSTPLPQAVMQLLPAKSQAYETTTVKAPALAQTEYSEANGKWQFK</sequence>
<feature type="domain" description="YSIRK Gram-positive signal peptide" evidence="2">
    <location>
        <begin position="21"/>
        <end position="42"/>
    </location>
</feature>
<dbReference type="EMBL" id="LSCQ01000104">
    <property type="protein sequence ID" value="KXB32901.1"/>
    <property type="molecule type" value="Genomic_DNA"/>
</dbReference>
<dbReference type="RefSeq" id="WP_060937389.1">
    <property type="nucleotide sequence ID" value="NZ_KQ959338.1"/>
</dbReference>
<accession>A0A133XPN5</accession>
<reference evidence="4 5" key="1">
    <citation type="submission" date="2016-01" db="EMBL/GenBank/DDBJ databases">
        <authorList>
            <person name="Oliw E.H."/>
        </authorList>
    </citation>
    <scope>NUCLEOTIDE SEQUENCE [LARGE SCALE GENOMIC DNA]</scope>
    <source>
        <strain evidence="4 5">KA00635</strain>
    </source>
</reference>
<evidence type="ECO:0000259" key="3">
    <source>
        <dbReference type="Pfam" id="PF18655"/>
    </source>
</evidence>
<evidence type="ECO:0000313" key="5">
    <source>
        <dbReference type="Proteomes" id="UP000070422"/>
    </source>
</evidence>
<evidence type="ECO:0000259" key="2">
    <source>
        <dbReference type="Pfam" id="PF04650"/>
    </source>
</evidence>
<evidence type="ECO:0000313" key="4">
    <source>
        <dbReference type="EMBL" id="KXB32901.1"/>
    </source>
</evidence>
<dbReference type="InterPro" id="IPR041030">
    <property type="entry name" value="SHIRT"/>
</dbReference>
<dbReference type="Proteomes" id="UP000070422">
    <property type="component" value="Unassembled WGS sequence"/>
</dbReference>
<dbReference type="InterPro" id="IPR032675">
    <property type="entry name" value="LRR_dom_sf"/>
</dbReference>
<protein>
    <submittedName>
        <fullName evidence="4">Signal peptide protein, YSIRK family</fullName>
    </submittedName>
</protein>
<keyword evidence="1" id="KW-0732">Signal</keyword>
<dbReference type="AlphaFoldDB" id="A0A133XPN5"/>
<name>A0A133XPN5_9LACT</name>